<dbReference type="SUPFAM" id="SSF81327">
    <property type="entry name" value="Small-conductance potassium channel"/>
    <property type="match status" value="1"/>
</dbReference>
<dbReference type="Proteomes" id="UP000593567">
    <property type="component" value="Unassembled WGS sequence"/>
</dbReference>
<dbReference type="InterPro" id="IPR036122">
    <property type="entry name" value="CaM-bd_dom_sf"/>
</dbReference>
<feature type="transmembrane region" description="Helical" evidence="9">
    <location>
        <begin position="359"/>
        <end position="379"/>
    </location>
</feature>
<protein>
    <submittedName>
        <fullName evidence="11">SK</fullName>
    </submittedName>
</protein>
<dbReference type="OrthoDB" id="73653at2759"/>
<keyword evidence="2" id="KW-0813">Transport</keyword>
<dbReference type="PRINTS" id="PR01451">
    <property type="entry name" value="SKCHANNEL"/>
</dbReference>
<keyword evidence="12" id="KW-1185">Reference proteome</keyword>
<keyword evidence="4 9" id="KW-1133">Transmembrane helix</keyword>
<dbReference type="AlphaFoldDB" id="A0A7J7K4R3"/>
<keyword evidence="3 9" id="KW-0812">Transmembrane</keyword>
<evidence type="ECO:0000256" key="1">
    <source>
        <dbReference type="ARBA" id="ARBA00004141"/>
    </source>
</evidence>
<comment type="caution">
    <text evidence="11">The sequence shown here is derived from an EMBL/GenBank/DDBJ whole genome shotgun (WGS) entry which is preliminary data.</text>
</comment>
<evidence type="ECO:0000256" key="9">
    <source>
        <dbReference type="SAM" id="Phobius"/>
    </source>
</evidence>
<evidence type="ECO:0000256" key="3">
    <source>
        <dbReference type="ARBA" id="ARBA00022692"/>
    </source>
</evidence>
<dbReference type="InterPro" id="IPR004178">
    <property type="entry name" value="CaM-bd_dom"/>
</dbReference>
<dbReference type="SMART" id="SM01053">
    <property type="entry name" value="CaMBD"/>
    <property type="match status" value="1"/>
</dbReference>
<name>A0A7J7K4R3_BUGNE</name>
<evidence type="ECO:0000256" key="5">
    <source>
        <dbReference type="ARBA" id="ARBA00023065"/>
    </source>
</evidence>
<dbReference type="Pfam" id="PF07885">
    <property type="entry name" value="Ion_trans_2"/>
    <property type="match status" value="1"/>
</dbReference>
<proteinExistence type="predicted"/>
<feature type="transmembrane region" description="Helical" evidence="9">
    <location>
        <begin position="391"/>
        <end position="412"/>
    </location>
</feature>
<feature type="domain" description="Calmodulin-binding" evidence="10">
    <location>
        <begin position="430"/>
        <end position="508"/>
    </location>
</feature>
<evidence type="ECO:0000256" key="6">
    <source>
        <dbReference type="ARBA" id="ARBA00023136"/>
    </source>
</evidence>
<accession>A0A7J7K4R3</accession>
<reference evidence="11" key="1">
    <citation type="submission" date="2020-06" db="EMBL/GenBank/DDBJ databases">
        <title>Draft genome of Bugula neritina, a colonial animal packing powerful symbionts and potential medicines.</title>
        <authorList>
            <person name="Rayko M."/>
        </authorList>
    </citation>
    <scope>NUCLEOTIDE SEQUENCE [LARGE SCALE GENOMIC DNA]</scope>
    <source>
        <strain evidence="11">Kwan_BN1</strain>
    </source>
</reference>
<keyword evidence="5" id="KW-0406">Ion transport</keyword>
<evidence type="ECO:0000256" key="4">
    <source>
        <dbReference type="ARBA" id="ARBA00022989"/>
    </source>
</evidence>
<dbReference type="Pfam" id="PF03530">
    <property type="entry name" value="SK_channel"/>
    <property type="match status" value="1"/>
</dbReference>
<dbReference type="PANTHER" id="PTHR10153">
    <property type="entry name" value="SMALL CONDUCTANCE CALCIUM-ACTIVATED POTASSIUM CHANNEL"/>
    <property type="match status" value="1"/>
</dbReference>
<sequence length="574" mass="65201">MQRSSPSLGSKKDFSVELGSQDLCSKNSENRSEHLKFDDDSKHQAKYESTLTNIGVEILKASGNMGVRFKQLQKPFSKSQDSLGKAIKDMPKRRNSTVVHNLCARVPMMDPTGQAARVIENKNVYADSKSSQHHHAGYRLGRRKTLAERRRKIADYSCLLALVGIALMIIEMEFTIVNVLWKMKVGSYVIKSMISLTTVCLLCLISIYHAIEVKLFVVDNCVEDWRISMSWRRIFQIMMELIICAVHPLPGPHYFKWAILDIKTLNWVVASVPTDVLFSLPMFMRLYLIIRVMLLHSKLFTDASSRSIGALNKITFNTRFVLKTLMNIFPGTVLVVFTLSLWIIFAWTLRACECWHNELLKNLLNSLYLVAITFLSVGYGDFIPHTYCGRGVAVLSGLMGAGCTALVVAVIAKKLELTRAEKHVHNFMMENQLSKKLKDAAANVLRETWLIYKYTKMVKPRRLNKTRVRAHQRKFLQAINDLRKVKIKQRKLADQANSLTDFAKTTNSVLEIVSQLKETQCKNEDRLTAIENLAASLQDQMELLPGSIAQAILDIQRKTTSQIAPSISQTDRQD</sequence>
<evidence type="ECO:0000256" key="8">
    <source>
        <dbReference type="SAM" id="MobiDB-lite"/>
    </source>
</evidence>
<feature type="transmembrane region" description="Helical" evidence="9">
    <location>
        <begin position="193"/>
        <end position="211"/>
    </location>
</feature>
<dbReference type="SUPFAM" id="SSF81324">
    <property type="entry name" value="Voltage-gated potassium channels"/>
    <property type="match status" value="1"/>
</dbReference>
<dbReference type="Pfam" id="PF02888">
    <property type="entry name" value="CaMBD"/>
    <property type="match status" value="1"/>
</dbReference>
<organism evidence="11 12">
    <name type="scientific">Bugula neritina</name>
    <name type="common">Brown bryozoan</name>
    <name type="synonym">Sertularia neritina</name>
    <dbReference type="NCBI Taxonomy" id="10212"/>
    <lineage>
        <taxon>Eukaryota</taxon>
        <taxon>Metazoa</taxon>
        <taxon>Spiralia</taxon>
        <taxon>Lophotrochozoa</taxon>
        <taxon>Bryozoa</taxon>
        <taxon>Gymnolaemata</taxon>
        <taxon>Cheilostomatida</taxon>
        <taxon>Flustrina</taxon>
        <taxon>Buguloidea</taxon>
        <taxon>Bugulidae</taxon>
        <taxon>Bugula</taxon>
    </lineage>
</organism>
<feature type="transmembrane region" description="Helical" evidence="9">
    <location>
        <begin position="267"/>
        <end position="290"/>
    </location>
</feature>
<feature type="region of interest" description="Disordered" evidence="8">
    <location>
        <begin position="21"/>
        <end position="43"/>
    </location>
</feature>
<evidence type="ECO:0000313" key="12">
    <source>
        <dbReference type="Proteomes" id="UP000593567"/>
    </source>
</evidence>
<gene>
    <name evidence="11" type="ORF">EB796_008575</name>
</gene>
<dbReference type="GO" id="GO:0016286">
    <property type="term" value="F:small conductance calcium-activated potassium channel activity"/>
    <property type="evidence" value="ECO:0007669"/>
    <property type="project" value="InterPro"/>
</dbReference>
<dbReference type="InterPro" id="IPR013099">
    <property type="entry name" value="K_chnl_dom"/>
</dbReference>
<dbReference type="Gene3D" id="1.10.287.70">
    <property type="match status" value="2"/>
</dbReference>
<keyword evidence="7" id="KW-0407">Ion channel</keyword>
<evidence type="ECO:0000259" key="10">
    <source>
        <dbReference type="SMART" id="SM01053"/>
    </source>
</evidence>
<feature type="compositionally biased region" description="Basic and acidic residues" evidence="8">
    <location>
        <begin position="28"/>
        <end position="43"/>
    </location>
</feature>
<dbReference type="GO" id="GO:0005516">
    <property type="term" value="F:calmodulin binding"/>
    <property type="evidence" value="ECO:0007669"/>
    <property type="project" value="InterPro"/>
</dbReference>
<feature type="transmembrane region" description="Helical" evidence="9">
    <location>
        <begin position="328"/>
        <end position="347"/>
    </location>
</feature>
<evidence type="ECO:0000313" key="11">
    <source>
        <dbReference type="EMBL" id="KAF6033145.1"/>
    </source>
</evidence>
<comment type="subcellular location">
    <subcellularLocation>
        <location evidence="1">Membrane</location>
        <topology evidence="1">Multi-pass membrane protein</topology>
    </subcellularLocation>
</comment>
<dbReference type="GO" id="GO:0016020">
    <property type="term" value="C:membrane"/>
    <property type="evidence" value="ECO:0007669"/>
    <property type="project" value="UniProtKB-SubCell"/>
</dbReference>
<evidence type="ECO:0000256" key="2">
    <source>
        <dbReference type="ARBA" id="ARBA00022448"/>
    </source>
</evidence>
<keyword evidence="6 9" id="KW-0472">Membrane</keyword>
<feature type="transmembrane region" description="Helical" evidence="9">
    <location>
        <begin position="159"/>
        <end position="181"/>
    </location>
</feature>
<evidence type="ECO:0000256" key="7">
    <source>
        <dbReference type="ARBA" id="ARBA00023303"/>
    </source>
</evidence>
<dbReference type="InterPro" id="IPR015449">
    <property type="entry name" value="K_chnl_Ca-activ_SK"/>
</dbReference>
<dbReference type="EMBL" id="VXIV02001454">
    <property type="protein sequence ID" value="KAF6033145.1"/>
    <property type="molecule type" value="Genomic_DNA"/>
</dbReference>